<evidence type="ECO:0000313" key="2">
    <source>
        <dbReference type="EMBL" id="QRC96262.1"/>
    </source>
</evidence>
<organism evidence="2 3">
    <name type="scientific">Phaeosphaeria nodorum (strain SN15 / ATCC MYA-4574 / FGSC 10173)</name>
    <name type="common">Glume blotch fungus</name>
    <name type="synonym">Parastagonospora nodorum</name>
    <dbReference type="NCBI Taxonomy" id="321614"/>
    <lineage>
        <taxon>Eukaryota</taxon>
        <taxon>Fungi</taxon>
        <taxon>Dikarya</taxon>
        <taxon>Ascomycota</taxon>
        <taxon>Pezizomycotina</taxon>
        <taxon>Dothideomycetes</taxon>
        <taxon>Pleosporomycetidae</taxon>
        <taxon>Pleosporales</taxon>
        <taxon>Pleosporineae</taxon>
        <taxon>Phaeosphaeriaceae</taxon>
        <taxon>Parastagonospora</taxon>
    </lineage>
</organism>
<proteinExistence type="predicted"/>
<evidence type="ECO:0000313" key="3">
    <source>
        <dbReference type="Proteomes" id="UP000663193"/>
    </source>
</evidence>
<reference evidence="3" key="1">
    <citation type="journal article" date="2021" name="BMC Genomics">
        <title>Chromosome-level genome assembly and manually-curated proteome of model necrotroph Parastagonospora nodorum Sn15 reveals a genome-wide trove of candidate effector homologs, and redundancy of virulence-related functions within an accessory chromosome.</title>
        <authorList>
            <person name="Bertazzoni S."/>
            <person name="Jones D.A.B."/>
            <person name="Phan H.T."/>
            <person name="Tan K.-C."/>
            <person name="Hane J.K."/>
        </authorList>
    </citation>
    <scope>NUCLEOTIDE SEQUENCE [LARGE SCALE GENOMIC DNA]</scope>
    <source>
        <strain evidence="3">SN15 / ATCC MYA-4574 / FGSC 10173)</strain>
    </source>
</reference>
<evidence type="ECO:0000256" key="1">
    <source>
        <dbReference type="SAM" id="MobiDB-lite"/>
    </source>
</evidence>
<name>A0A7U2F0S3_PHANO</name>
<feature type="region of interest" description="Disordered" evidence="1">
    <location>
        <begin position="1"/>
        <end position="30"/>
    </location>
</feature>
<dbReference type="AlphaFoldDB" id="A0A7U2F0S3"/>
<gene>
    <name evidence="2" type="ORF">JI435_012090</name>
</gene>
<dbReference type="EMBL" id="CP069028">
    <property type="protein sequence ID" value="QRC96262.1"/>
    <property type="molecule type" value="Genomic_DNA"/>
</dbReference>
<keyword evidence="3" id="KW-1185">Reference proteome</keyword>
<dbReference type="VEuPathDB" id="FungiDB:JI435_012090"/>
<dbReference type="Proteomes" id="UP000663193">
    <property type="component" value="Chromosome 6"/>
</dbReference>
<sequence>MSDVKCGTRTCGATEHPANRLPRKGDRDRQKAGATVAGGWLELVLHVAAGLTTRGAHRKIATRSGGLTYGCLMMVRWFRRDLVIWGEQEQLE</sequence>
<accession>A0A7U2F0S3</accession>
<protein>
    <submittedName>
        <fullName evidence="2">Uncharacterized protein</fullName>
    </submittedName>
</protein>